<dbReference type="Pfam" id="PF02397">
    <property type="entry name" value="Bac_transf"/>
    <property type="match status" value="1"/>
</dbReference>
<organism evidence="3 4">
    <name type="scientific">Nocardioides mesophilus</name>
    <dbReference type="NCBI Taxonomy" id="433659"/>
    <lineage>
        <taxon>Bacteria</taxon>
        <taxon>Bacillati</taxon>
        <taxon>Actinomycetota</taxon>
        <taxon>Actinomycetes</taxon>
        <taxon>Propionibacteriales</taxon>
        <taxon>Nocardioidaceae</taxon>
        <taxon>Nocardioides</taxon>
    </lineage>
</organism>
<comment type="similarity">
    <text evidence="1">Belongs to the bacterial sugar transferase family.</text>
</comment>
<keyword evidence="3" id="KW-0808">Transferase</keyword>
<proteinExistence type="inferred from homology"/>
<protein>
    <submittedName>
        <fullName evidence="3">Sugar transferase</fullName>
    </submittedName>
</protein>
<gene>
    <name evidence="3" type="ORF">H9L09_16995</name>
</gene>
<evidence type="ECO:0000313" key="4">
    <source>
        <dbReference type="Proteomes" id="UP000515947"/>
    </source>
</evidence>
<dbReference type="AlphaFoldDB" id="A0A7G9R9A0"/>
<dbReference type="KEGG" id="nmes:H9L09_16995"/>
<reference evidence="3 4" key="1">
    <citation type="submission" date="2020-08" db="EMBL/GenBank/DDBJ databases">
        <title>Genome sequence of Nocardioides mesophilus KACC 16243T.</title>
        <authorList>
            <person name="Hyun D.-W."/>
            <person name="Bae J.-W."/>
        </authorList>
    </citation>
    <scope>NUCLEOTIDE SEQUENCE [LARGE SCALE GENOMIC DNA]</scope>
    <source>
        <strain evidence="3 4">KACC 16243</strain>
    </source>
</reference>
<dbReference type="GO" id="GO:0016780">
    <property type="term" value="F:phosphotransferase activity, for other substituted phosphate groups"/>
    <property type="evidence" value="ECO:0007669"/>
    <property type="project" value="TreeGrafter"/>
</dbReference>
<dbReference type="PANTHER" id="PTHR30576">
    <property type="entry name" value="COLANIC BIOSYNTHESIS UDP-GLUCOSE LIPID CARRIER TRANSFERASE"/>
    <property type="match status" value="1"/>
</dbReference>
<accession>A0A7G9R9A0</accession>
<evidence type="ECO:0000313" key="3">
    <source>
        <dbReference type="EMBL" id="QNN52175.1"/>
    </source>
</evidence>
<dbReference type="EMBL" id="CP060713">
    <property type="protein sequence ID" value="QNN52175.1"/>
    <property type="molecule type" value="Genomic_DNA"/>
</dbReference>
<feature type="domain" description="Bacterial sugar transferase" evidence="2">
    <location>
        <begin position="2"/>
        <end position="173"/>
    </location>
</feature>
<dbReference type="Proteomes" id="UP000515947">
    <property type="component" value="Chromosome"/>
</dbReference>
<keyword evidence="4" id="KW-1185">Reference proteome</keyword>
<dbReference type="RefSeq" id="WP_187578017.1">
    <property type="nucleotide sequence ID" value="NZ_CP060713.1"/>
</dbReference>
<dbReference type="InterPro" id="IPR003362">
    <property type="entry name" value="Bact_transf"/>
</dbReference>
<name>A0A7G9R9A0_9ACTN</name>
<sequence length="195" mass="22191">MRRLVDVLVALCVAVLAAPAYLVTAVLVRLSLGRPVLFRQTRVGRDGREFSIAKFRTMRAERWPGEPDADRDCRVGRMLRTLSLDELPQVWNVLAGDMSLIGPRPTLPEQVRHYSAHQRRRLEVRPGLTGWAQVNGRNSISWPERIELDIWYIDHRNLALDLRILRRTVLQLVRPSGVYGDGGINPGFPAPEERA</sequence>
<dbReference type="PANTHER" id="PTHR30576:SF8">
    <property type="entry name" value="UNDECAPRENYL-PHOSPHATE GALACTOSE PHOSPHOTRANSFERASE"/>
    <property type="match status" value="1"/>
</dbReference>
<evidence type="ECO:0000256" key="1">
    <source>
        <dbReference type="ARBA" id="ARBA00006464"/>
    </source>
</evidence>
<evidence type="ECO:0000259" key="2">
    <source>
        <dbReference type="Pfam" id="PF02397"/>
    </source>
</evidence>